<feature type="transmembrane region" description="Helical" evidence="8">
    <location>
        <begin position="156"/>
        <end position="177"/>
    </location>
</feature>
<feature type="transmembrane region" description="Helical" evidence="8">
    <location>
        <begin position="500"/>
        <end position="519"/>
    </location>
</feature>
<sequence length="742" mass="84695">MKVRKNWKTIQYWLIRLSASDPGLTRFHRAAKTVLSVMIAVGMMALLIRFSQNVPVTVLMFTGVLAMLSNVTVNDDTETEKRVTTLLLPLSSAAALTASSLLLLVGPIFVDGLLLVVVFLTLSLQRFGNRFFSLGMVGFMSIYFTALLHMKIDQLGWLYIAILVATGTAFIVKFVIWKERPERTLQRSMVSYHILINYTLELIIEMIEDLHVNQARIKKLNGNIIKLNEYARLISEQFDHADPSLIWPGLKSRQLRFYLFDAMMLVEMLASVVKRLKMLRALENQDVREWLLKMMRILRSINVLRGDIQSADLYEAKKTAETFRRRITRLKAEDKDLEDWLYLLRRVKSIAHHVIKGAETIQRVRFQSLAVADDQEDRESRPVADDESDDVGIHKGMSPETQKGWQAVLAGVAAIVLGHFLSPAHQYWMLLAAFVVLFGTKSVGRTVVRATHRFLGTLFGAIVGFGVDQLITGKPIFEIPLLFFCVFMGFYLLKISYAWLTFWITMMLAIMYNLLLGGVNEQVLAARVLDTFIGAGLGALASALLFPNRTKDKVTEAIEEYFNALKDHVDLYLRRFTGDDTEGNLAHHALILNDKFQQIKDEADPLAKRPGYFKRGGLDYQLTVLTAINYYAKQLVAATERPKLRDLDERIKQAIDRSSALFSENIAVLCRLLHENGYKPVAVWSLNREREWIERGPDQWKDKNLQDHLIYDLYYIWKINKAIVAWASDLGAKITHDSNLID</sequence>
<evidence type="ECO:0000256" key="4">
    <source>
        <dbReference type="ARBA" id="ARBA00022989"/>
    </source>
</evidence>
<evidence type="ECO:0000256" key="3">
    <source>
        <dbReference type="ARBA" id="ARBA00022692"/>
    </source>
</evidence>
<evidence type="ECO:0000256" key="1">
    <source>
        <dbReference type="ARBA" id="ARBA00004651"/>
    </source>
</evidence>
<organism evidence="10 11">
    <name type="scientific">Camelliibacillus cellulosilyticus</name>
    <dbReference type="NCBI Taxonomy" id="2174486"/>
    <lineage>
        <taxon>Bacteria</taxon>
        <taxon>Bacillati</taxon>
        <taxon>Bacillota</taxon>
        <taxon>Bacilli</taxon>
        <taxon>Bacillales</taxon>
        <taxon>Sporolactobacillaceae</taxon>
        <taxon>Camelliibacillus</taxon>
    </lineage>
</organism>
<feature type="transmembrane region" description="Helical" evidence="8">
    <location>
        <begin position="131"/>
        <end position="150"/>
    </location>
</feature>
<protein>
    <submittedName>
        <fullName evidence="10">FUSC family protein</fullName>
    </submittedName>
</protein>
<accession>A0ABV9GRR2</accession>
<evidence type="ECO:0000256" key="7">
    <source>
        <dbReference type="SAM" id="MobiDB-lite"/>
    </source>
</evidence>
<feature type="domain" description="Integral membrane bound transporter" evidence="9">
    <location>
        <begin position="414"/>
        <end position="540"/>
    </location>
</feature>
<feature type="transmembrane region" description="Helical" evidence="8">
    <location>
        <begin position="30"/>
        <end position="47"/>
    </location>
</feature>
<feature type="transmembrane region" description="Helical" evidence="8">
    <location>
        <begin position="454"/>
        <end position="471"/>
    </location>
</feature>
<evidence type="ECO:0000256" key="8">
    <source>
        <dbReference type="SAM" id="Phobius"/>
    </source>
</evidence>
<comment type="caution">
    <text evidence="10">The sequence shown here is derived from an EMBL/GenBank/DDBJ whole genome shotgun (WGS) entry which is preliminary data.</text>
</comment>
<feature type="transmembrane region" description="Helical" evidence="8">
    <location>
        <begin position="404"/>
        <end position="421"/>
    </location>
</feature>
<keyword evidence="11" id="KW-1185">Reference proteome</keyword>
<evidence type="ECO:0000313" key="10">
    <source>
        <dbReference type="EMBL" id="MFC4619355.1"/>
    </source>
</evidence>
<dbReference type="EMBL" id="JBHSFW010000007">
    <property type="protein sequence ID" value="MFC4619355.1"/>
    <property type="molecule type" value="Genomic_DNA"/>
</dbReference>
<feature type="transmembrane region" description="Helical" evidence="8">
    <location>
        <begin position="427"/>
        <end position="447"/>
    </location>
</feature>
<feature type="transmembrane region" description="Helical" evidence="8">
    <location>
        <begin position="525"/>
        <end position="546"/>
    </location>
</feature>
<feature type="region of interest" description="Disordered" evidence="7">
    <location>
        <begin position="373"/>
        <end position="393"/>
    </location>
</feature>
<dbReference type="PANTHER" id="PTHR30509">
    <property type="entry name" value="P-HYDROXYBENZOIC ACID EFFLUX PUMP SUBUNIT-RELATED"/>
    <property type="match status" value="1"/>
</dbReference>
<dbReference type="Pfam" id="PF13515">
    <property type="entry name" value="FUSC_2"/>
    <property type="match status" value="1"/>
</dbReference>
<comment type="subcellular location">
    <subcellularLocation>
        <location evidence="1">Cell membrane</location>
        <topology evidence="1">Multi-pass membrane protein</topology>
    </subcellularLocation>
</comment>
<feature type="transmembrane region" description="Helical" evidence="8">
    <location>
        <begin position="477"/>
        <end position="493"/>
    </location>
</feature>
<evidence type="ECO:0000256" key="6">
    <source>
        <dbReference type="ARBA" id="ARBA00043993"/>
    </source>
</evidence>
<evidence type="ECO:0000313" key="11">
    <source>
        <dbReference type="Proteomes" id="UP001596022"/>
    </source>
</evidence>
<dbReference type="PANTHER" id="PTHR30509:SF9">
    <property type="entry name" value="MULTIDRUG RESISTANCE PROTEIN MDTO"/>
    <property type="match status" value="1"/>
</dbReference>
<reference evidence="11" key="1">
    <citation type="journal article" date="2019" name="Int. J. Syst. Evol. Microbiol.">
        <title>The Global Catalogue of Microorganisms (GCM) 10K type strain sequencing project: providing services to taxonomists for standard genome sequencing and annotation.</title>
        <authorList>
            <consortium name="The Broad Institute Genomics Platform"/>
            <consortium name="The Broad Institute Genome Sequencing Center for Infectious Disease"/>
            <person name="Wu L."/>
            <person name="Ma J."/>
        </authorList>
    </citation>
    <scope>NUCLEOTIDE SEQUENCE [LARGE SCALE GENOMIC DNA]</scope>
    <source>
        <strain evidence="11">CGMCC 1.16306</strain>
    </source>
</reference>
<proteinExistence type="inferred from homology"/>
<keyword evidence="3 8" id="KW-0812">Transmembrane</keyword>
<gene>
    <name evidence="10" type="ORF">ACFO4N_11585</name>
</gene>
<feature type="transmembrane region" description="Helical" evidence="8">
    <location>
        <begin position="93"/>
        <end position="119"/>
    </location>
</feature>
<dbReference type="InterPro" id="IPR049453">
    <property type="entry name" value="Memb_transporter_dom"/>
</dbReference>
<keyword evidence="5 8" id="KW-0472">Membrane</keyword>
<evidence type="ECO:0000256" key="5">
    <source>
        <dbReference type="ARBA" id="ARBA00023136"/>
    </source>
</evidence>
<keyword evidence="4 8" id="KW-1133">Transmembrane helix</keyword>
<dbReference type="Proteomes" id="UP001596022">
    <property type="component" value="Unassembled WGS sequence"/>
</dbReference>
<comment type="similarity">
    <text evidence="6">Belongs to the YccS/YhfK family.</text>
</comment>
<dbReference type="RefSeq" id="WP_376846448.1">
    <property type="nucleotide sequence ID" value="NZ_JBHSFW010000007.1"/>
</dbReference>
<evidence type="ECO:0000256" key="2">
    <source>
        <dbReference type="ARBA" id="ARBA00022475"/>
    </source>
</evidence>
<keyword evidence="2" id="KW-1003">Cell membrane</keyword>
<name>A0ABV9GRR2_9BACL</name>
<evidence type="ECO:0000259" key="9">
    <source>
        <dbReference type="Pfam" id="PF13515"/>
    </source>
</evidence>